<accession>A0ABV0PX86</accession>
<feature type="region of interest" description="Disordered" evidence="1">
    <location>
        <begin position="1"/>
        <end position="62"/>
    </location>
</feature>
<proteinExistence type="predicted"/>
<evidence type="ECO:0000313" key="2">
    <source>
        <dbReference type="EMBL" id="MEQ2188130.1"/>
    </source>
</evidence>
<name>A0ABV0PX86_9TELE</name>
<comment type="caution">
    <text evidence="2">The sequence shown here is derived from an EMBL/GenBank/DDBJ whole genome shotgun (WGS) entry which is preliminary data.</text>
</comment>
<evidence type="ECO:0000313" key="3">
    <source>
        <dbReference type="Proteomes" id="UP001476798"/>
    </source>
</evidence>
<organism evidence="2 3">
    <name type="scientific">Goodea atripinnis</name>
    <dbReference type="NCBI Taxonomy" id="208336"/>
    <lineage>
        <taxon>Eukaryota</taxon>
        <taxon>Metazoa</taxon>
        <taxon>Chordata</taxon>
        <taxon>Craniata</taxon>
        <taxon>Vertebrata</taxon>
        <taxon>Euteleostomi</taxon>
        <taxon>Actinopterygii</taxon>
        <taxon>Neopterygii</taxon>
        <taxon>Teleostei</taxon>
        <taxon>Neoteleostei</taxon>
        <taxon>Acanthomorphata</taxon>
        <taxon>Ovalentaria</taxon>
        <taxon>Atherinomorphae</taxon>
        <taxon>Cyprinodontiformes</taxon>
        <taxon>Goodeidae</taxon>
        <taxon>Goodea</taxon>
    </lineage>
</organism>
<keyword evidence="3" id="KW-1185">Reference proteome</keyword>
<feature type="non-terminal residue" evidence="2">
    <location>
        <position position="1"/>
    </location>
</feature>
<protein>
    <submittedName>
        <fullName evidence="2">Uncharacterized protein</fullName>
    </submittedName>
</protein>
<gene>
    <name evidence="2" type="ORF">GOODEAATRI_011752</name>
</gene>
<dbReference type="Proteomes" id="UP001476798">
    <property type="component" value="Unassembled WGS sequence"/>
</dbReference>
<reference evidence="2 3" key="1">
    <citation type="submission" date="2021-06" db="EMBL/GenBank/DDBJ databases">
        <authorList>
            <person name="Palmer J.M."/>
        </authorList>
    </citation>
    <scope>NUCLEOTIDE SEQUENCE [LARGE SCALE GENOMIC DNA]</scope>
    <source>
        <strain evidence="2 3">GA_2019</strain>
        <tissue evidence="2">Muscle</tissue>
    </source>
</reference>
<dbReference type="EMBL" id="JAHRIO010090692">
    <property type="protein sequence ID" value="MEQ2188130.1"/>
    <property type="molecule type" value="Genomic_DNA"/>
</dbReference>
<evidence type="ECO:0000256" key="1">
    <source>
        <dbReference type="SAM" id="MobiDB-lite"/>
    </source>
</evidence>
<sequence length="98" mass="10583">TLRTRAGPPTASPPRRLDSATYSHSGKRPRPDAAHQGSELAGTHHSGEQEGVLGHPRYGGRDPIRMRCTVRAVRVAGPKGSDEAVPVMMHKRDARLLS</sequence>